<gene>
    <name evidence="2" type="ORF">CGI_10009067</name>
</gene>
<dbReference type="InterPro" id="IPR031643">
    <property type="entry name" value="DUF4708"/>
</dbReference>
<feature type="domain" description="DUF4708" evidence="1">
    <location>
        <begin position="18"/>
        <end position="167"/>
    </location>
</feature>
<dbReference type="AlphaFoldDB" id="K1Q600"/>
<evidence type="ECO:0000259" key="1">
    <source>
        <dbReference type="Pfam" id="PF15813"/>
    </source>
</evidence>
<sequence length="171" mass="19310">MYGKENATAPVIVLAECPPLEELLTISICITKCLNNTSSTFQPHLLFIQFLSEQELIFTEPDIIATPAFNSDNTFQVVLKNKLRLNLPSFQKTLYNTGKLQARFSKIGLVSRIYLLMATDWWSLSMLQAGDPQPVTTALFQSCLHYTLLARIAPSWNKAGQWLIQGKYLQP</sequence>
<organism evidence="2">
    <name type="scientific">Magallana gigas</name>
    <name type="common">Pacific oyster</name>
    <name type="synonym">Crassostrea gigas</name>
    <dbReference type="NCBI Taxonomy" id="29159"/>
    <lineage>
        <taxon>Eukaryota</taxon>
        <taxon>Metazoa</taxon>
        <taxon>Spiralia</taxon>
        <taxon>Lophotrochozoa</taxon>
        <taxon>Mollusca</taxon>
        <taxon>Bivalvia</taxon>
        <taxon>Autobranchia</taxon>
        <taxon>Pteriomorphia</taxon>
        <taxon>Ostreida</taxon>
        <taxon>Ostreoidea</taxon>
        <taxon>Ostreidae</taxon>
        <taxon>Magallana</taxon>
    </lineage>
</organism>
<reference evidence="2" key="1">
    <citation type="journal article" date="2012" name="Nature">
        <title>The oyster genome reveals stress adaptation and complexity of shell formation.</title>
        <authorList>
            <person name="Zhang G."/>
            <person name="Fang X."/>
            <person name="Guo X."/>
            <person name="Li L."/>
            <person name="Luo R."/>
            <person name="Xu F."/>
            <person name="Yang P."/>
            <person name="Zhang L."/>
            <person name="Wang X."/>
            <person name="Qi H."/>
            <person name="Xiong Z."/>
            <person name="Que H."/>
            <person name="Xie Y."/>
            <person name="Holland P.W."/>
            <person name="Paps J."/>
            <person name="Zhu Y."/>
            <person name="Wu F."/>
            <person name="Chen Y."/>
            <person name="Wang J."/>
            <person name="Peng C."/>
            <person name="Meng J."/>
            <person name="Yang L."/>
            <person name="Liu J."/>
            <person name="Wen B."/>
            <person name="Zhang N."/>
            <person name="Huang Z."/>
            <person name="Zhu Q."/>
            <person name="Feng Y."/>
            <person name="Mount A."/>
            <person name="Hedgecock D."/>
            <person name="Xu Z."/>
            <person name="Liu Y."/>
            <person name="Domazet-Loso T."/>
            <person name="Du Y."/>
            <person name="Sun X."/>
            <person name="Zhang S."/>
            <person name="Liu B."/>
            <person name="Cheng P."/>
            <person name="Jiang X."/>
            <person name="Li J."/>
            <person name="Fan D."/>
            <person name="Wang W."/>
            <person name="Fu W."/>
            <person name="Wang T."/>
            <person name="Wang B."/>
            <person name="Zhang J."/>
            <person name="Peng Z."/>
            <person name="Li Y."/>
            <person name="Li N."/>
            <person name="Wang J."/>
            <person name="Chen M."/>
            <person name="He Y."/>
            <person name="Tan F."/>
            <person name="Song X."/>
            <person name="Zheng Q."/>
            <person name="Huang R."/>
            <person name="Yang H."/>
            <person name="Du X."/>
            <person name="Chen L."/>
            <person name="Yang M."/>
            <person name="Gaffney P.M."/>
            <person name="Wang S."/>
            <person name="Luo L."/>
            <person name="She Z."/>
            <person name="Ming Y."/>
            <person name="Huang W."/>
            <person name="Zhang S."/>
            <person name="Huang B."/>
            <person name="Zhang Y."/>
            <person name="Qu T."/>
            <person name="Ni P."/>
            <person name="Miao G."/>
            <person name="Wang J."/>
            <person name="Wang Q."/>
            <person name="Steinberg C.E."/>
            <person name="Wang H."/>
            <person name="Li N."/>
            <person name="Qian L."/>
            <person name="Zhang G."/>
            <person name="Li Y."/>
            <person name="Yang H."/>
            <person name="Liu X."/>
            <person name="Wang J."/>
            <person name="Yin Y."/>
            <person name="Wang J."/>
        </authorList>
    </citation>
    <scope>NUCLEOTIDE SEQUENCE [LARGE SCALE GENOMIC DNA]</scope>
    <source>
        <strain evidence="2">05x7-T-G4-1.051#20</strain>
    </source>
</reference>
<evidence type="ECO:0000313" key="2">
    <source>
        <dbReference type="EMBL" id="EKC32032.1"/>
    </source>
</evidence>
<proteinExistence type="predicted"/>
<dbReference type="Pfam" id="PF15813">
    <property type="entry name" value="DUF4708"/>
    <property type="match status" value="1"/>
</dbReference>
<protein>
    <recommendedName>
        <fullName evidence="1">DUF4708 domain-containing protein</fullName>
    </recommendedName>
</protein>
<name>K1Q600_MAGGI</name>
<dbReference type="EMBL" id="JH816353">
    <property type="protein sequence ID" value="EKC32032.1"/>
    <property type="molecule type" value="Genomic_DNA"/>
</dbReference>
<accession>K1Q600</accession>
<dbReference type="HOGENOM" id="CLU_1564417_0_0_1"/>
<dbReference type="PANTHER" id="PTHR28495:SF1">
    <property type="entry name" value="GENE, 17266-RELATED"/>
    <property type="match status" value="1"/>
</dbReference>
<dbReference type="PANTHER" id="PTHR28495">
    <property type="entry name" value="HYPOTHETICAL PROTEIN LOC100359752"/>
    <property type="match status" value="1"/>
</dbReference>
<dbReference type="InParanoid" id="K1Q600"/>